<dbReference type="Pfam" id="PF04069">
    <property type="entry name" value="OpuAC"/>
    <property type="match status" value="1"/>
</dbReference>
<dbReference type="Gene3D" id="3.40.190.10">
    <property type="entry name" value="Periplasmic binding protein-like II"/>
    <property type="match status" value="1"/>
</dbReference>
<sequence>MQRENCCPTFFKEKLSTPSSGCLTGRMDLFIGIFGSKKGGIVLRKWFMSLLAVGLVFGLAACSGKRDAKGHIVISGKKFTEQVILTHLLAEYVKANTDLDVEVKDSLGGAFMLKQAIENGDVDMYVEYTGTGYLNILKQPYDPAKTPEQIYNETKKLYKEKYNIAWLKPLGFNNTYALAMRRDLAEKLGVKTYSDLVNHSSSLTFGSDAEFFERSDGYDGLVDTYGFQFKKTVNIDPDLQYEAAKNGEIDVITAYTTDARIKKYDLVVLKDDQHYFPPYHAVPIIRQDVLDANPGLEEALNKLANILTDEKMMELNGEVNLEGKRPREVAIDFLKSEGLID</sequence>
<dbReference type="CDD" id="cd13528">
    <property type="entry name" value="PBP2_osmoprotectants"/>
    <property type="match status" value="1"/>
</dbReference>
<protein>
    <submittedName>
        <fullName evidence="2">Glycine betaine/carnitine/choline-binding protein OpuCC</fullName>
    </submittedName>
</protein>
<evidence type="ECO:0000259" key="1">
    <source>
        <dbReference type="Pfam" id="PF04069"/>
    </source>
</evidence>
<gene>
    <name evidence="2" type="ORF">EP10_002814</name>
</gene>
<evidence type="ECO:0000313" key="3">
    <source>
        <dbReference type="Proteomes" id="UP000029267"/>
    </source>
</evidence>
<reference evidence="2 3" key="1">
    <citation type="journal article" date="2014" name="Genome Announc.">
        <title>Draft Genome Sequence of Geobacillus icigianus Strain G1w1T Isolated from Hot Springs in the Valley of Geysers, Kamchatka (Russian Federation).</title>
        <authorList>
            <person name="Bryanskaya A.V."/>
            <person name="Rozanov A.S."/>
            <person name="Logacheva M.D."/>
            <person name="Kotenko A.V."/>
            <person name="Peltek S.E."/>
        </authorList>
    </citation>
    <scope>NUCLEOTIDE SEQUENCE [LARGE SCALE GENOMIC DNA]</scope>
    <source>
        <strain evidence="2 3">G1w1</strain>
    </source>
</reference>
<accession>A0ABU6BJA9</accession>
<dbReference type="InterPro" id="IPR007210">
    <property type="entry name" value="ABC_Gly_betaine_transp_sub-bd"/>
</dbReference>
<dbReference type="Gene3D" id="3.40.190.120">
    <property type="entry name" value="Osmoprotection protein (prox), domain 2"/>
    <property type="match status" value="1"/>
</dbReference>
<organism evidence="2 3">
    <name type="scientific">Geobacillus icigianus</name>
    <dbReference type="NCBI Taxonomy" id="1430331"/>
    <lineage>
        <taxon>Bacteria</taxon>
        <taxon>Bacillati</taxon>
        <taxon>Bacillota</taxon>
        <taxon>Bacilli</taxon>
        <taxon>Bacillales</taxon>
        <taxon>Anoxybacillaceae</taxon>
        <taxon>Geobacillus</taxon>
    </lineage>
</organism>
<feature type="domain" description="ABC-type glycine betaine transport system substrate-binding" evidence="1">
    <location>
        <begin position="71"/>
        <end position="335"/>
    </location>
</feature>
<comment type="caution">
    <text evidence="2">The sequence shown here is derived from an EMBL/GenBank/DDBJ whole genome shotgun (WGS) entry which is preliminary data.</text>
</comment>
<dbReference type="EMBL" id="JPYA02000004">
    <property type="protein sequence ID" value="MEB3751942.1"/>
    <property type="molecule type" value="Genomic_DNA"/>
</dbReference>
<evidence type="ECO:0000313" key="2">
    <source>
        <dbReference type="EMBL" id="MEB3751942.1"/>
    </source>
</evidence>
<proteinExistence type="predicted"/>
<keyword evidence="3" id="KW-1185">Reference proteome</keyword>
<name>A0ABU6BJA9_9BACL</name>
<dbReference type="Proteomes" id="UP000029267">
    <property type="component" value="Unassembled WGS sequence"/>
</dbReference>
<dbReference type="SUPFAM" id="SSF53850">
    <property type="entry name" value="Periplasmic binding protein-like II"/>
    <property type="match status" value="1"/>
</dbReference>